<keyword evidence="3" id="KW-1185">Reference proteome</keyword>
<keyword evidence="1" id="KW-0812">Transmembrane</keyword>
<dbReference type="Proteomes" id="UP000037035">
    <property type="component" value="Unassembled WGS sequence"/>
</dbReference>
<protein>
    <submittedName>
        <fullName evidence="2">Uncharacterized protein</fullName>
    </submittedName>
</protein>
<evidence type="ECO:0000313" key="2">
    <source>
        <dbReference type="EMBL" id="KNZ47606.1"/>
    </source>
</evidence>
<reference evidence="2 3" key="1">
    <citation type="submission" date="2015-08" db="EMBL/GenBank/DDBJ databases">
        <title>Next Generation Sequencing and Analysis of the Genome of Puccinia sorghi L Schw, the Causal Agent of Maize Common Rust.</title>
        <authorList>
            <person name="Rochi L."/>
            <person name="Burguener G."/>
            <person name="Darino M."/>
            <person name="Turjanski A."/>
            <person name="Kreff E."/>
            <person name="Dieguez M.J."/>
            <person name="Sacco F."/>
        </authorList>
    </citation>
    <scope>NUCLEOTIDE SEQUENCE [LARGE SCALE GENOMIC DNA]</scope>
    <source>
        <strain evidence="2 3">RO10H11247</strain>
    </source>
</reference>
<accession>A0A0L6UGD6</accession>
<evidence type="ECO:0000256" key="1">
    <source>
        <dbReference type="SAM" id="Phobius"/>
    </source>
</evidence>
<name>A0A0L6UGD6_9BASI</name>
<proteinExistence type="predicted"/>
<evidence type="ECO:0000313" key="3">
    <source>
        <dbReference type="Proteomes" id="UP000037035"/>
    </source>
</evidence>
<keyword evidence="1" id="KW-1133">Transmembrane helix</keyword>
<keyword evidence="1" id="KW-0472">Membrane</keyword>
<sequence length="617" mass="69290">MADRLHLPEAYNLEEKNNSNSGKSTTHSSHLPSYPHHVCYVFISSHAHSSSSHQLCHSPLVLSSVYLSAAARIYCCISLCFSVFHFISNPNSSITSSLMLTYQSCYLPCKKERLVPWARVEARIHFRTTYPYTSSWLRVGYFRINLHEMNHLRRVANRKANKLSCAWCLKPKSDESYANSLRFKQAWIMDSTDETMSSRVVIPMYRKPPVDATNNIQTINGPGGRPWASPEPQARGLEGAKAAMFVVSSDQMELCNIEAMKERGDYGYTENYRLSRSKIGQAWSHQRFHGPPERFFSHCIEAIKGPLWPRVFVPPAPTILTPKSSFHSSSSRFSHESSPLSHYHCPRAVHSYLTGGFTVDVLIRARAGRATSHKLLVDPFVQYRKIPSPFYFIQPTPAHHTRIPELRCSDASKVHYSIIFGLILRTNSHFQYPLEARAVGSRKASSSYLDVGSILSKCGFSRLKGLLQADKIQAFILMSLVFKTILSPNVATSSLAFPVSLVSMKADWTDLTAKHRFVSSFLIIYHIYLGCWVGMSVVSLQGSRCKHSLLLLFVKPLDPVVHITGSISGVDRQSERSHSSSAEHDTSRPFFLVQPLAGAKTARSTSDHANIPPFVSH</sequence>
<dbReference type="VEuPathDB" id="FungiDB:VP01_628g3"/>
<feature type="transmembrane region" description="Helical" evidence="1">
    <location>
        <begin position="474"/>
        <end position="497"/>
    </location>
</feature>
<comment type="caution">
    <text evidence="2">The sequence shown here is derived from an EMBL/GenBank/DDBJ whole genome shotgun (WGS) entry which is preliminary data.</text>
</comment>
<feature type="transmembrane region" description="Helical" evidence="1">
    <location>
        <begin position="517"/>
        <end position="540"/>
    </location>
</feature>
<gene>
    <name evidence="2" type="ORF">VP01_628g3</name>
</gene>
<dbReference type="EMBL" id="LAVV01011596">
    <property type="protein sequence ID" value="KNZ47606.1"/>
    <property type="molecule type" value="Genomic_DNA"/>
</dbReference>
<organism evidence="2 3">
    <name type="scientific">Puccinia sorghi</name>
    <dbReference type="NCBI Taxonomy" id="27349"/>
    <lineage>
        <taxon>Eukaryota</taxon>
        <taxon>Fungi</taxon>
        <taxon>Dikarya</taxon>
        <taxon>Basidiomycota</taxon>
        <taxon>Pucciniomycotina</taxon>
        <taxon>Pucciniomycetes</taxon>
        <taxon>Pucciniales</taxon>
        <taxon>Pucciniaceae</taxon>
        <taxon>Puccinia</taxon>
    </lineage>
</organism>
<dbReference type="AlphaFoldDB" id="A0A0L6UGD6"/>